<sequence>MFQTNKTGNIRQTKTTGEWEKAKTKHKMYLYVSVPPLANGKSPEELSLHYQIKPFYIKFDKKTRTLKNLTDNS</sequence>
<proteinExistence type="predicted"/>
<evidence type="ECO:0000313" key="2">
    <source>
        <dbReference type="Proteomes" id="UP000466442"/>
    </source>
</evidence>
<gene>
    <name evidence="1" type="ORF">GE061_010094</name>
</gene>
<dbReference type="Proteomes" id="UP000466442">
    <property type="component" value="Unassembled WGS sequence"/>
</dbReference>
<reference evidence="1" key="1">
    <citation type="journal article" date="2021" name="Mol. Ecol. Resour.">
        <title>Apolygus lucorum genome provides insights into omnivorousness and mesophyll feeding.</title>
        <authorList>
            <person name="Liu Y."/>
            <person name="Liu H."/>
            <person name="Wang H."/>
            <person name="Huang T."/>
            <person name="Liu B."/>
            <person name="Yang B."/>
            <person name="Yin L."/>
            <person name="Li B."/>
            <person name="Zhang Y."/>
            <person name="Zhang S."/>
            <person name="Jiang F."/>
            <person name="Zhang X."/>
            <person name="Ren Y."/>
            <person name="Wang B."/>
            <person name="Wang S."/>
            <person name="Lu Y."/>
            <person name="Wu K."/>
            <person name="Fan W."/>
            <person name="Wang G."/>
        </authorList>
    </citation>
    <scope>NUCLEOTIDE SEQUENCE</scope>
    <source>
        <strain evidence="1">12Hb</strain>
    </source>
</reference>
<dbReference type="EMBL" id="WIXP02000002">
    <property type="protein sequence ID" value="KAF6215342.1"/>
    <property type="molecule type" value="Genomic_DNA"/>
</dbReference>
<name>A0A8S9Y241_APOLU</name>
<organism evidence="1 2">
    <name type="scientific">Apolygus lucorum</name>
    <name type="common">Small green plant bug</name>
    <name type="synonym">Lygocoris lucorum</name>
    <dbReference type="NCBI Taxonomy" id="248454"/>
    <lineage>
        <taxon>Eukaryota</taxon>
        <taxon>Metazoa</taxon>
        <taxon>Ecdysozoa</taxon>
        <taxon>Arthropoda</taxon>
        <taxon>Hexapoda</taxon>
        <taxon>Insecta</taxon>
        <taxon>Pterygota</taxon>
        <taxon>Neoptera</taxon>
        <taxon>Paraneoptera</taxon>
        <taxon>Hemiptera</taxon>
        <taxon>Heteroptera</taxon>
        <taxon>Panheteroptera</taxon>
        <taxon>Cimicomorpha</taxon>
        <taxon>Miridae</taxon>
        <taxon>Mirini</taxon>
        <taxon>Apolygus</taxon>
    </lineage>
</organism>
<keyword evidence="2" id="KW-1185">Reference proteome</keyword>
<accession>A0A8S9Y241</accession>
<dbReference type="AlphaFoldDB" id="A0A8S9Y241"/>
<comment type="caution">
    <text evidence="1">The sequence shown here is derived from an EMBL/GenBank/DDBJ whole genome shotgun (WGS) entry which is preliminary data.</text>
</comment>
<evidence type="ECO:0000313" key="1">
    <source>
        <dbReference type="EMBL" id="KAF6215342.1"/>
    </source>
</evidence>
<protein>
    <submittedName>
        <fullName evidence="1">Uncharacterized protein</fullName>
    </submittedName>
</protein>